<evidence type="ECO:0000313" key="2">
    <source>
        <dbReference type="Proteomes" id="UP000823941"/>
    </source>
</evidence>
<proteinExistence type="predicted"/>
<keyword evidence="2" id="KW-1185">Reference proteome</keyword>
<comment type="caution">
    <text evidence="1">The sequence shown here is derived from an EMBL/GenBank/DDBJ whole genome shotgun (WGS) entry which is preliminary data.</text>
</comment>
<dbReference type="Proteomes" id="UP000823941">
    <property type="component" value="Chromosome 9"/>
</dbReference>
<sequence length="52" mass="5731">ATALLRIMRFLIKTQATIECMTRNVKKLSIEKHRSLAAGCEASNAEVEVKVG</sequence>
<feature type="non-terminal residue" evidence="1">
    <location>
        <position position="1"/>
    </location>
</feature>
<name>A0ABQ7QSP3_PLUXY</name>
<organism evidence="1 2">
    <name type="scientific">Plutella xylostella</name>
    <name type="common">Diamondback moth</name>
    <name type="synonym">Plutella maculipennis</name>
    <dbReference type="NCBI Taxonomy" id="51655"/>
    <lineage>
        <taxon>Eukaryota</taxon>
        <taxon>Metazoa</taxon>
        <taxon>Ecdysozoa</taxon>
        <taxon>Arthropoda</taxon>
        <taxon>Hexapoda</taxon>
        <taxon>Insecta</taxon>
        <taxon>Pterygota</taxon>
        <taxon>Neoptera</taxon>
        <taxon>Endopterygota</taxon>
        <taxon>Lepidoptera</taxon>
        <taxon>Glossata</taxon>
        <taxon>Ditrysia</taxon>
        <taxon>Yponomeutoidea</taxon>
        <taxon>Plutellidae</taxon>
        <taxon>Plutella</taxon>
    </lineage>
</organism>
<protein>
    <submittedName>
        <fullName evidence="1">Uncharacterized protein</fullName>
    </submittedName>
</protein>
<reference evidence="1 2" key="1">
    <citation type="submission" date="2021-06" db="EMBL/GenBank/DDBJ databases">
        <title>A haploid diamondback moth (Plutella xylostella L.) genome assembly resolves 31 chromosomes and identifies a diamide resistance mutation.</title>
        <authorList>
            <person name="Ward C.M."/>
            <person name="Perry K.D."/>
            <person name="Baker G."/>
            <person name="Powis K."/>
            <person name="Heckel D.G."/>
            <person name="Baxter S.W."/>
        </authorList>
    </citation>
    <scope>NUCLEOTIDE SEQUENCE [LARGE SCALE GENOMIC DNA]</scope>
    <source>
        <strain evidence="1 2">LV</strain>
        <tissue evidence="1">Single pupa</tissue>
    </source>
</reference>
<dbReference type="EMBL" id="JAHIBW010000009">
    <property type="protein sequence ID" value="KAG7308027.1"/>
    <property type="molecule type" value="Genomic_DNA"/>
</dbReference>
<accession>A0ABQ7QSP3</accession>
<evidence type="ECO:0000313" key="1">
    <source>
        <dbReference type="EMBL" id="KAG7308027.1"/>
    </source>
</evidence>
<gene>
    <name evidence="1" type="ORF">JYU34_006665</name>
</gene>